<dbReference type="Pfam" id="PF00144">
    <property type="entry name" value="Beta-lactamase"/>
    <property type="match status" value="1"/>
</dbReference>
<feature type="transmembrane region" description="Helical" evidence="1">
    <location>
        <begin position="553"/>
        <end position="577"/>
    </location>
</feature>
<dbReference type="AlphaFoldDB" id="A0A9E7PML9"/>
<evidence type="ECO:0000256" key="1">
    <source>
        <dbReference type="SAM" id="Phobius"/>
    </source>
</evidence>
<dbReference type="Gene3D" id="3.40.710.10">
    <property type="entry name" value="DD-peptidase/beta-lactamase superfamily"/>
    <property type="match status" value="1"/>
</dbReference>
<dbReference type="InterPro" id="IPR001466">
    <property type="entry name" value="Beta-lactam-related"/>
</dbReference>
<dbReference type="PANTHER" id="PTHR46825:SF9">
    <property type="entry name" value="BETA-LACTAMASE-RELATED DOMAIN-CONTAINING PROTEIN"/>
    <property type="match status" value="1"/>
</dbReference>
<organism evidence="3 4">
    <name type="scientific">Methanoplanus endosymbiosus</name>
    <dbReference type="NCBI Taxonomy" id="33865"/>
    <lineage>
        <taxon>Archaea</taxon>
        <taxon>Methanobacteriati</taxon>
        <taxon>Methanobacteriota</taxon>
        <taxon>Stenosarchaea group</taxon>
        <taxon>Methanomicrobia</taxon>
        <taxon>Methanomicrobiales</taxon>
        <taxon>Methanomicrobiaceae</taxon>
        <taxon>Methanoplanus</taxon>
    </lineage>
</organism>
<evidence type="ECO:0000313" key="4">
    <source>
        <dbReference type="Proteomes" id="UP001060368"/>
    </source>
</evidence>
<dbReference type="PANTHER" id="PTHR46825">
    <property type="entry name" value="D-ALANYL-D-ALANINE-CARBOXYPEPTIDASE/ENDOPEPTIDASE AMPH"/>
    <property type="match status" value="1"/>
</dbReference>
<dbReference type="InterPro" id="IPR012338">
    <property type="entry name" value="Beta-lactam/transpept-like"/>
</dbReference>
<dbReference type="InterPro" id="IPR050491">
    <property type="entry name" value="AmpC-like"/>
</dbReference>
<feature type="transmembrane region" description="Helical" evidence="1">
    <location>
        <begin position="633"/>
        <end position="655"/>
    </location>
</feature>
<protein>
    <submittedName>
        <fullName evidence="3">Beta-lactamase family protein</fullName>
    </submittedName>
</protein>
<feature type="transmembrane region" description="Helical" evidence="1">
    <location>
        <begin position="597"/>
        <end position="621"/>
    </location>
</feature>
<dbReference type="EMBL" id="CP096115">
    <property type="protein sequence ID" value="UUX93020.1"/>
    <property type="molecule type" value="Genomic_DNA"/>
</dbReference>
<reference evidence="3" key="1">
    <citation type="submission" date="2022-04" db="EMBL/GenBank/DDBJ databases">
        <title>Complete genome of Methanoplanus endosymbiosus DSM 3599.</title>
        <authorList>
            <person name="Chen S.-C."/>
            <person name="You Y.-T."/>
            <person name="Zhou Y.-Z."/>
            <person name="Lai M.-C."/>
        </authorList>
    </citation>
    <scope>NUCLEOTIDE SEQUENCE</scope>
    <source>
        <strain evidence="3">DSM 3599</strain>
    </source>
</reference>
<evidence type="ECO:0000259" key="2">
    <source>
        <dbReference type="Pfam" id="PF00144"/>
    </source>
</evidence>
<feature type="transmembrane region" description="Helical" evidence="1">
    <location>
        <begin position="507"/>
        <end position="528"/>
    </location>
</feature>
<keyword evidence="1" id="KW-1133">Transmembrane helix</keyword>
<dbReference type="SUPFAM" id="SSF56601">
    <property type="entry name" value="beta-lactamase/transpeptidase-like"/>
    <property type="match status" value="1"/>
</dbReference>
<dbReference type="KEGG" id="mend:L6E24_02515"/>
<gene>
    <name evidence="3" type="ORF">L6E24_02515</name>
</gene>
<proteinExistence type="predicted"/>
<dbReference type="RefSeq" id="WP_257743160.1">
    <property type="nucleotide sequence ID" value="NZ_CP096115.1"/>
</dbReference>
<feature type="domain" description="Beta-lactamase-related" evidence="2">
    <location>
        <begin position="47"/>
        <end position="366"/>
    </location>
</feature>
<dbReference type="Proteomes" id="UP001060368">
    <property type="component" value="Chromosome"/>
</dbReference>
<name>A0A9E7PML9_9EURY</name>
<keyword evidence="4" id="KW-1185">Reference proteome</keyword>
<accession>A0A9E7PML9</accession>
<sequence length="659" mass="72261">MFVLCTPAFAADGAAGDNAENTSLTPVLPDVSNPDDVAAFFDIEAPAGMAKYNIPGATVSVVSDGDLVYAKGYGYADIETETPVDPEKTLFHIGSLTKLFTWTAIMQQVEKGTIDLDEDVNTYLKDFSIPETYPGQPVTMRHLMTHSAGFEDTDVHMEVEEREDLYSYRTYCEENIPTLVHPPGTVTSYSNYGATLAGVILEDVTDVPYAEYVQENILTPLGMKDTIVSYPKAPEKDTDTASGYQYTGGKNMVVPDIVVVVDPAGTISAPATDMAKFIGMHMKEGTLNGAEILGEDTARLMHAPAFANDPRVGSMCLGFLGCHIGDERIITHSGDTLTFHSLLVIIPERQAGFFVSYNCAGGSSARNDLLMAFVDHFYPGQETAEPAGAGFSSSSAEKFAGTYQSTRQNYRTFEFFKTPPQQMQVKAEGDGIIQISGGGMQLTAYTETEPGVFVQADGTDTIAGDIVFHENEKGAVDLLCYENDPCGAFERVPWYATEPFTDGVKNAGILILLTVLFWPLQVVCRRVYTTKDTDDESKEPENSKQENLANLPCYARLITGAAALIFLSFVLIILPAVMGDTALLEAYQYNRTTPFALTAALMVPVIASVLSVISALFLVPVWKNSWWTRCHRVHYTIVIAGLFMMIWWANFWNLFFFRL</sequence>
<keyword evidence="1" id="KW-0812">Transmembrane</keyword>
<dbReference type="GeneID" id="74306532"/>
<keyword evidence="1" id="KW-0472">Membrane</keyword>
<evidence type="ECO:0000313" key="3">
    <source>
        <dbReference type="EMBL" id="UUX93020.1"/>
    </source>
</evidence>